<evidence type="ECO:0000313" key="6">
    <source>
        <dbReference type="EMBL" id="AOH39462.1"/>
    </source>
</evidence>
<gene>
    <name evidence="6" type="ORF">BCB69_05605</name>
</gene>
<dbReference type="RefSeq" id="WP_069177257.1">
    <property type="nucleotide sequence ID" value="NZ_CP017037.1"/>
</dbReference>
<dbReference type="Gene3D" id="1.10.10.10">
    <property type="entry name" value="Winged helix-like DNA-binding domain superfamily/Winged helix DNA-binding domain"/>
    <property type="match status" value="1"/>
</dbReference>
<dbReference type="SUPFAM" id="SSF46785">
    <property type="entry name" value="Winged helix' DNA-binding domain"/>
    <property type="match status" value="1"/>
</dbReference>
<evidence type="ECO:0000256" key="2">
    <source>
        <dbReference type="ARBA" id="ARBA00023015"/>
    </source>
</evidence>
<keyword evidence="4" id="KW-0804">Transcription</keyword>
<dbReference type="InterPro" id="IPR000847">
    <property type="entry name" value="LysR_HTH_N"/>
</dbReference>
<sequence>MTLNQLRYVIEIVRFGSISTAAQELFITQPSLSKSVNELEKEMGITIFRRTNRGVVLSEEGIRFLSYARQVVEQADLLEHRYKESEKMHHTFSISSQHYAIVVAAFIAMIKEENVNYYDYYLREVKTSEVISDVHLQKSNLGILYESSFNHDVLKRILYDNDLEFTPLFTVKPHVFLRKSHPLACRQMITLEELREYPRLVYDQGINNSFYFTEEVHSTEESDRNITVTDRGTIFNLMIGLDGYTISSGIMSDDFSGAEISSIPLKTEEYMTLGAITCKNTAPSALTERFLFHLKERYHAGLVSKKNTK</sequence>
<dbReference type="GO" id="GO:0003700">
    <property type="term" value="F:DNA-binding transcription factor activity"/>
    <property type="evidence" value="ECO:0007669"/>
    <property type="project" value="InterPro"/>
</dbReference>
<dbReference type="InterPro" id="IPR005119">
    <property type="entry name" value="LysR_subst-bd"/>
</dbReference>
<comment type="similarity">
    <text evidence="1">Belongs to the LysR transcriptional regulatory family.</text>
</comment>
<dbReference type="Pfam" id="PF03466">
    <property type="entry name" value="LysR_substrate"/>
    <property type="match status" value="1"/>
</dbReference>
<dbReference type="Proteomes" id="UP000094757">
    <property type="component" value="Chromosome"/>
</dbReference>
<evidence type="ECO:0000256" key="3">
    <source>
        <dbReference type="ARBA" id="ARBA00023125"/>
    </source>
</evidence>
<dbReference type="PANTHER" id="PTHR30346">
    <property type="entry name" value="TRANSCRIPTIONAL DUAL REGULATOR HCAR-RELATED"/>
    <property type="match status" value="1"/>
</dbReference>
<dbReference type="FunFam" id="1.10.10.10:FF:000001">
    <property type="entry name" value="LysR family transcriptional regulator"/>
    <property type="match status" value="1"/>
</dbReference>
<reference evidence="7" key="1">
    <citation type="submission" date="2016-08" db="EMBL/GenBank/DDBJ databases">
        <authorList>
            <person name="Holder M.E."/>
            <person name="Ajami N.J."/>
            <person name="Petrosino J.F."/>
        </authorList>
    </citation>
    <scope>NUCLEOTIDE SEQUENCE [LARGE SCALE GENOMIC DNA]</scope>
    <source>
        <strain evidence="7">F0677</strain>
    </source>
</reference>
<evidence type="ECO:0000256" key="1">
    <source>
        <dbReference type="ARBA" id="ARBA00009437"/>
    </source>
</evidence>
<dbReference type="Gene3D" id="3.40.190.290">
    <property type="match status" value="1"/>
</dbReference>
<organism evidence="6 7">
    <name type="scientific">Dialister pneumosintes</name>
    <dbReference type="NCBI Taxonomy" id="39950"/>
    <lineage>
        <taxon>Bacteria</taxon>
        <taxon>Bacillati</taxon>
        <taxon>Bacillota</taxon>
        <taxon>Negativicutes</taxon>
        <taxon>Veillonellales</taxon>
        <taxon>Veillonellaceae</taxon>
        <taxon>Dialister</taxon>
    </lineage>
</organism>
<dbReference type="PROSITE" id="PS50931">
    <property type="entry name" value="HTH_LYSR"/>
    <property type="match status" value="1"/>
</dbReference>
<proteinExistence type="inferred from homology"/>
<dbReference type="InterPro" id="IPR036390">
    <property type="entry name" value="WH_DNA-bd_sf"/>
</dbReference>
<dbReference type="SUPFAM" id="SSF53850">
    <property type="entry name" value="Periplasmic binding protein-like II"/>
    <property type="match status" value="1"/>
</dbReference>
<dbReference type="STRING" id="39950.BCB69_05605"/>
<evidence type="ECO:0000313" key="7">
    <source>
        <dbReference type="Proteomes" id="UP000094757"/>
    </source>
</evidence>
<feature type="domain" description="HTH lysR-type" evidence="5">
    <location>
        <begin position="1"/>
        <end position="58"/>
    </location>
</feature>
<dbReference type="EMBL" id="CP017037">
    <property type="protein sequence ID" value="AOH39462.1"/>
    <property type="molecule type" value="Genomic_DNA"/>
</dbReference>
<dbReference type="PRINTS" id="PR00039">
    <property type="entry name" value="HTHLYSR"/>
</dbReference>
<dbReference type="AlphaFoldDB" id="A0A1B3WES0"/>
<dbReference type="Pfam" id="PF00126">
    <property type="entry name" value="HTH_1"/>
    <property type="match status" value="1"/>
</dbReference>
<dbReference type="InterPro" id="IPR036388">
    <property type="entry name" value="WH-like_DNA-bd_sf"/>
</dbReference>
<name>A0A1B3WES0_9FIRM</name>
<evidence type="ECO:0000256" key="4">
    <source>
        <dbReference type="ARBA" id="ARBA00023163"/>
    </source>
</evidence>
<dbReference type="PANTHER" id="PTHR30346:SF0">
    <property type="entry name" value="HCA OPERON TRANSCRIPTIONAL ACTIVATOR HCAR"/>
    <property type="match status" value="1"/>
</dbReference>
<keyword evidence="3" id="KW-0238">DNA-binding</keyword>
<dbReference type="GO" id="GO:0003677">
    <property type="term" value="F:DNA binding"/>
    <property type="evidence" value="ECO:0007669"/>
    <property type="project" value="UniProtKB-KW"/>
</dbReference>
<protein>
    <submittedName>
        <fullName evidence="6">LysR family transcriptional regulator</fullName>
    </submittedName>
</protein>
<dbReference type="KEGG" id="dpn:BCB69_05605"/>
<dbReference type="GO" id="GO:0032993">
    <property type="term" value="C:protein-DNA complex"/>
    <property type="evidence" value="ECO:0007669"/>
    <property type="project" value="TreeGrafter"/>
</dbReference>
<accession>A0A1B3WES0</accession>
<evidence type="ECO:0000259" key="5">
    <source>
        <dbReference type="PROSITE" id="PS50931"/>
    </source>
</evidence>
<keyword evidence="2" id="KW-0805">Transcription regulation</keyword>